<evidence type="ECO:0000313" key="1">
    <source>
        <dbReference type="EMBL" id="CAG8609204.1"/>
    </source>
</evidence>
<sequence>NRIWCKVTIPILWELPFGQECRANDRKLWKKALCIRTYISCMDTQARTLLIRKGFDLSSSPPQATFDYPSFTHKLIINNLVYFISIYSQRIIGSNRDNKNNSNNELKILFREICKIIKFVESFKMTEVLNYITNSKNYLKYIDSLLKLPGSPKKLKRNDRLIKPLIYDNILNMELYLDSIPKMELLTKFINVQKRLENLSIISNHYLKFDSIFWAVISQKEKLKSLRLKSVNFYNFKGKLTPIGQFISELYIEDCRGLHESDCLFFASSFTQLSSFRFRYTFDGYPQSREFIIKILETANINLRNIRLDLYPAISFDIFSAILNYCTNVTKLSLCNLSPKQIIEIFNNNFKELRRFSFDFGDKLFDPNEILCQMAENIPKSIEIIKIKMDYDPWMFSAESLRKFFEGWCCKGGNKKIIVKCTEQARLFTLSDEYFKVIEEYGVEFNLI</sequence>
<dbReference type="InterPro" id="IPR032675">
    <property type="entry name" value="LRR_dom_sf"/>
</dbReference>
<accession>A0A9N9CP93</accession>
<dbReference type="Gene3D" id="3.80.10.10">
    <property type="entry name" value="Ribonuclease Inhibitor"/>
    <property type="match status" value="1"/>
</dbReference>
<reference evidence="1" key="1">
    <citation type="submission" date="2021-06" db="EMBL/GenBank/DDBJ databases">
        <authorList>
            <person name="Kallberg Y."/>
            <person name="Tangrot J."/>
            <person name="Rosling A."/>
        </authorList>
    </citation>
    <scope>NUCLEOTIDE SEQUENCE</scope>
    <source>
        <strain evidence="1">AZ414A</strain>
    </source>
</reference>
<organism evidence="1 2">
    <name type="scientific">Diversispora eburnea</name>
    <dbReference type="NCBI Taxonomy" id="1213867"/>
    <lineage>
        <taxon>Eukaryota</taxon>
        <taxon>Fungi</taxon>
        <taxon>Fungi incertae sedis</taxon>
        <taxon>Mucoromycota</taxon>
        <taxon>Glomeromycotina</taxon>
        <taxon>Glomeromycetes</taxon>
        <taxon>Diversisporales</taxon>
        <taxon>Diversisporaceae</taxon>
        <taxon>Diversispora</taxon>
    </lineage>
</organism>
<dbReference type="Proteomes" id="UP000789706">
    <property type="component" value="Unassembled WGS sequence"/>
</dbReference>
<feature type="non-terminal residue" evidence="1">
    <location>
        <position position="1"/>
    </location>
</feature>
<comment type="caution">
    <text evidence="1">The sequence shown here is derived from an EMBL/GenBank/DDBJ whole genome shotgun (WGS) entry which is preliminary data.</text>
</comment>
<protein>
    <submittedName>
        <fullName evidence="1">7656_t:CDS:1</fullName>
    </submittedName>
</protein>
<proteinExistence type="predicted"/>
<dbReference type="SUPFAM" id="SSF52047">
    <property type="entry name" value="RNI-like"/>
    <property type="match status" value="1"/>
</dbReference>
<gene>
    <name evidence="1" type="ORF">DEBURN_LOCUS9896</name>
</gene>
<keyword evidence="2" id="KW-1185">Reference proteome</keyword>
<evidence type="ECO:0000313" key="2">
    <source>
        <dbReference type="Proteomes" id="UP000789706"/>
    </source>
</evidence>
<dbReference type="AlphaFoldDB" id="A0A9N9CP93"/>
<name>A0A9N9CP93_9GLOM</name>
<dbReference type="EMBL" id="CAJVPK010002246">
    <property type="protein sequence ID" value="CAG8609204.1"/>
    <property type="molecule type" value="Genomic_DNA"/>
</dbReference>